<accession>A0AA39PWX8</accession>
<dbReference type="AlphaFoldDB" id="A0AA39PWX8"/>
<keyword evidence="2" id="KW-1185">Reference proteome</keyword>
<comment type="caution">
    <text evidence="1">The sequence shown here is derived from an EMBL/GenBank/DDBJ whole genome shotgun (WGS) entry which is preliminary data.</text>
</comment>
<evidence type="ECO:0000313" key="1">
    <source>
        <dbReference type="EMBL" id="KAK0491664.1"/>
    </source>
</evidence>
<dbReference type="Proteomes" id="UP001175227">
    <property type="component" value="Unassembled WGS sequence"/>
</dbReference>
<protein>
    <submittedName>
        <fullName evidence="1">Uncharacterized protein</fullName>
    </submittedName>
</protein>
<gene>
    <name evidence="1" type="ORF">IW261DRAFT_102514</name>
</gene>
<sequence length="108" mass="11995">MCLFCCLTVHIFTLERDIHVVLGRGPQCLSVTVIQFSRIQTVRCWGPERREDVLCRRALSTIMYDGAAGLSIDGILRGLYSVSFYRLGPPALHAQSGCHFKGTHGGTR</sequence>
<name>A0AA39PWX8_9AGAR</name>
<evidence type="ECO:0000313" key="2">
    <source>
        <dbReference type="Proteomes" id="UP001175227"/>
    </source>
</evidence>
<proteinExistence type="predicted"/>
<dbReference type="EMBL" id="JAUEPR010000001">
    <property type="protein sequence ID" value="KAK0491664.1"/>
    <property type="molecule type" value="Genomic_DNA"/>
</dbReference>
<reference evidence="1" key="1">
    <citation type="submission" date="2023-06" db="EMBL/GenBank/DDBJ databases">
        <authorList>
            <consortium name="Lawrence Berkeley National Laboratory"/>
            <person name="Ahrendt S."/>
            <person name="Sahu N."/>
            <person name="Indic B."/>
            <person name="Wong-Bajracharya J."/>
            <person name="Merenyi Z."/>
            <person name="Ke H.-M."/>
            <person name="Monk M."/>
            <person name="Kocsube S."/>
            <person name="Drula E."/>
            <person name="Lipzen A."/>
            <person name="Balint B."/>
            <person name="Henrissat B."/>
            <person name="Andreopoulos B."/>
            <person name="Martin F.M."/>
            <person name="Harder C.B."/>
            <person name="Rigling D."/>
            <person name="Ford K.L."/>
            <person name="Foster G.D."/>
            <person name="Pangilinan J."/>
            <person name="Papanicolaou A."/>
            <person name="Barry K."/>
            <person name="LaButti K."/>
            <person name="Viragh M."/>
            <person name="Koriabine M."/>
            <person name="Yan M."/>
            <person name="Riley R."/>
            <person name="Champramary S."/>
            <person name="Plett K.L."/>
            <person name="Tsai I.J."/>
            <person name="Slot J."/>
            <person name="Sipos G."/>
            <person name="Plett J."/>
            <person name="Nagy L.G."/>
            <person name="Grigoriev I.V."/>
        </authorList>
    </citation>
    <scope>NUCLEOTIDE SEQUENCE</scope>
    <source>
        <strain evidence="1">ICMP 16352</strain>
    </source>
</reference>
<organism evidence="1 2">
    <name type="scientific">Armillaria novae-zelandiae</name>
    <dbReference type="NCBI Taxonomy" id="153914"/>
    <lineage>
        <taxon>Eukaryota</taxon>
        <taxon>Fungi</taxon>
        <taxon>Dikarya</taxon>
        <taxon>Basidiomycota</taxon>
        <taxon>Agaricomycotina</taxon>
        <taxon>Agaricomycetes</taxon>
        <taxon>Agaricomycetidae</taxon>
        <taxon>Agaricales</taxon>
        <taxon>Marasmiineae</taxon>
        <taxon>Physalacriaceae</taxon>
        <taxon>Armillaria</taxon>
    </lineage>
</organism>